<dbReference type="InterPro" id="IPR044000">
    <property type="entry name" value="Phage_tube_2"/>
</dbReference>
<evidence type="ECO:0000313" key="1">
    <source>
        <dbReference type="EMBL" id="NVN46296.1"/>
    </source>
</evidence>
<dbReference type="RefSeq" id="WP_267311679.1">
    <property type="nucleotide sequence ID" value="NZ_JABXXV010000002.1"/>
</dbReference>
<organism evidence="1 2">
    <name type="scientific">Asaia spathodeae</name>
    <dbReference type="NCBI Taxonomy" id="657016"/>
    <lineage>
        <taxon>Bacteria</taxon>
        <taxon>Pseudomonadati</taxon>
        <taxon>Pseudomonadota</taxon>
        <taxon>Alphaproteobacteria</taxon>
        <taxon>Acetobacterales</taxon>
        <taxon>Acetobacteraceae</taxon>
        <taxon>Asaia</taxon>
    </lineage>
</organism>
<keyword evidence="2" id="KW-1185">Reference proteome</keyword>
<dbReference type="Proteomes" id="UP001516351">
    <property type="component" value="Unassembled WGS sequence"/>
</dbReference>
<sequence length="336" mass="35668">MSDTRQTAGWAAGLLCDRSAFAIAAEPSYGAMPSSFYQQLRLSGVNLALSQDRAWPEERNPRAERAGGVTTGLAGSGMLNGLLSFGSPNVLLAAALGSVWQNGTISNDTMRRSWTLRQRLGEGWLYRQGLVIRRLTLNIVQGGFAEVACDVIYAREVIIPDDEAAADDPPPSRMPMHSSRAHITLSLPGLVDPGVLRSISIIFGRDDAALDYGAGSLLANDIRPGLFAAMGSIEVMLRGHDAYAALQSAAAGPLSLTVTDQDGYGYAITIPRAVICNPRLNASSRGAILIAAFDIEALPGGSQGGMISVSMLQPDDYRLISVNQEPILNNNQTISP</sequence>
<proteinExistence type="predicted"/>
<protein>
    <submittedName>
        <fullName evidence="1">Uncharacterized protein</fullName>
    </submittedName>
</protein>
<accession>A0ABX2P2Z7</accession>
<dbReference type="EMBL" id="JABXXV010000002">
    <property type="protein sequence ID" value="NVN46296.1"/>
    <property type="molecule type" value="Genomic_DNA"/>
</dbReference>
<comment type="caution">
    <text evidence="1">The sequence shown here is derived from an EMBL/GenBank/DDBJ whole genome shotgun (WGS) entry which is preliminary data.</text>
</comment>
<dbReference type="Pfam" id="PF18906">
    <property type="entry name" value="Phage_tube_2"/>
    <property type="match status" value="1"/>
</dbReference>
<gene>
    <name evidence="1" type="ORF">HW542_05675</name>
</gene>
<evidence type="ECO:0000313" key="2">
    <source>
        <dbReference type="Proteomes" id="UP001516351"/>
    </source>
</evidence>
<name>A0ABX2P2Z7_9PROT</name>
<reference evidence="1 2" key="1">
    <citation type="submission" date="2020-06" db="EMBL/GenBank/DDBJ databases">
        <title>Synonyms of Asaia species.</title>
        <authorList>
            <person name="Sombolestani A."/>
        </authorList>
    </citation>
    <scope>NUCLEOTIDE SEQUENCE [LARGE SCALE GENOMIC DNA]</scope>
    <source>
        <strain evidence="1 2">LMG 27047</strain>
    </source>
</reference>